<sequence>MDTASQTWLLATNHLNLLHMLAAGMAMGPAGFAGKYYRDPSGELSGLVPLFRDGVPEAAIQQAVSEQTHLRPCIAEIDLTGLSGQVHVVSRNGEVSSGALPLHIDSEVSALLVGAPLPMTLVKRLVFRLPTDRKEFEASAHSFANIDLTDLSIETSEQFFCPEHPVVWPLHGQLEDVTRDRIDQPSARGEAVGGCLAMLYHLANRSDRCCSAYRVASGAGTSDDYVALQQDAVLAELASWVESGQPRPGSPVQARLFWGVAEAFVTASLSGSAESPLDVVLGFLDGQLAALQDARYRPRLEQLISDMRSTFGLGGGTISQLFERHKGTLSRPLLLFCLREHCVDLLEFQHPSLNDEELIAAAVLFGVRDGWIALPVELRTSKALSQFVEQKMFEAECNQRSVRLSLDKTPIRPVPLRELLNDRGSVWSESRNASLARIASRIGWQDCVVSRIRLPQGQYRLNISDDGIEVVVRGDVRPPDVEIDRGGLLKKISQWPPVLRDVENEVRSALGSRD</sequence>
<keyword evidence="2" id="KW-1185">Reference proteome</keyword>
<evidence type="ECO:0000313" key="1">
    <source>
        <dbReference type="EMBL" id="KZC24789.1"/>
    </source>
</evidence>
<dbReference type="EMBL" id="LVJS01000019">
    <property type="protein sequence ID" value="KZC24789.1"/>
    <property type="molecule type" value="Genomic_DNA"/>
</dbReference>
<evidence type="ECO:0000313" key="2">
    <source>
        <dbReference type="Proteomes" id="UP000076131"/>
    </source>
</evidence>
<dbReference type="AlphaFoldDB" id="A0A154QKQ5"/>
<dbReference type="STRING" id="416169.RHOFW104T7_06670"/>
<dbReference type="eggNOG" id="ENOG502ZBZA">
    <property type="taxonomic scope" value="Bacteria"/>
</dbReference>
<proteinExistence type="predicted"/>
<gene>
    <name evidence="1" type="ORF">RHOFW104T7_06670</name>
</gene>
<protein>
    <submittedName>
        <fullName evidence="1">Uncharacterized protein</fullName>
    </submittedName>
</protein>
<organism evidence="1 2">
    <name type="scientific">Rhodanobacter thiooxydans</name>
    <dbReference type="NCBI Taxonomy" id="416169"/>
    <lineage>
        <taxon>Bacteria</taxon>
        <taxon>Pseudomonadati</taxon>
        <taxon>Pseudomonadota</taxon>
        <taxon>Gammaproteobacteria</taxon>
        <taxon>Lysobacterales</taxon>
        <taxon>Rhodanobacteraceae</taxon>
        <taxon>Rhodanobacter</taxon>
    </lineage>
</organism>
<reference evidence="1 2" key="1">
    <citation type="journal article" date="2016" name="MBio">
        <title>Lateral Gene Transfer in a Heavy Metal-Contaminated-Groundwater Microbial Community.</title>
        <authorList>
            <person name="Hemme C.L."/>
            <person name="Green S.J."/>
            <person name="Rishishwar L."/>
            <person name="Prakash O."/>
            <person name="Pettenato A."/>
            <person name="Chakraborty R."/>
            <person name="Deutschbauer A.M."/>
            <person name="Van Nostrand J.D."/>
            <person name="Wu L."/>
            <person name="He Z."/>
            <person name="Jordan I.K."/>
            <person name="Hazen T.C."/>
            <person name="Arkin A.P."/>
            <person name="Kostka J.E."/>
            <person name="Zhou J."/>
        </authorList>
    </citation>
    <scope>NUCLEOTIDE SEQUENCE [LARGE SCALE GENOMIC DNA]</scope>
    <source>
        <strain evidence="1 2">FW104-T7</strain>
    </source>
</reference>
<dbReference type="Proteomes" id="UP000076131">
    <property type="component" value="Unassembled WGS sequence"/>
</dbReference>
<comment type="caution">
    <text evidence="1">The sequence shown here is derived from an EMBL/GenBank/DDBJ whole genome shotgun (WGS) entry which is preliminary data.</text>
</comment>
<accession>A0A154QKQ5</accession>
<name>A0A154QKQ5_9GAMM</name>